<evidence type="ECO:0000256" key="2">
    <source>
        <dbReference type="ARBA" id="ARBA00022519"/>
    </source>
</evidence>
<accession>A0A4R3I7A4</accession>
<dbReference type="GO" id="GO:0008758">
    <property type="term" value="F:UDP-2,3-diacylglucosamine hydrolase activity"/>
    <property type="evidence" value="ECO:0007669"/>
    <property type="project" value="TreeGrafter"/>
</dbReference>
<dbReference type="InterPro" id="IPR029052">
    <property type="entry name" value="Metallo-depent_PP-like"/>
</dbReference>
<dbReference type="EMBL" id="SLZR01000004">
    <property type="protein sequence ID" value="TCS42025.1"/>
    <property type="molecule type" value="Genomic_DNA"/>
</dbReference>
<protein>
    <submittedName>
        <fullName evidence="7">UDP-2,3-diacylglucosamine pyrophosphatase LpxH</fullName>
    </submittedName>
</protein>
<dbReference type="GO" id="GO:0046872">
    <property type="term" value="F:metal ion binding"/>
    <property type="evidence" value="ECO:0007669"/>
    <property type="project" value="UniProtKB-KW"/>
</dbReference>
<dbReference type="Gene3D" id="3.60.21.10">
    <property type="match status" value="1"/>
</dbReference>
<keyword evidence="3" id="KW-0479">Metal-binding</keyword>
<dbReference type="RefSeq" id="WP_132700795.1">
    <property type="nucleotide sequence ID" value="NZ_SLZR01000004.1"/>
</dbReference>
<organism evidence="7 8">
    <name type="scientific">Reinekea marinisedimentorum</name>
    <dbReference type="NCBI Taxonomy" id="230495"/>
    <lineage>
        <taxon>Bacteria</taxon>
        <taxon>Pseudomonadati</taxon>
        <taxon>Pseudomonadota</taxon>
        <taxon>Gammaproteobacteria</taxon>
        <taxon>Oceanospirillales</taxon>
        <taxon>Saccharospirillaceae</taxon>
        <taxon>Reinekea</taxon>
    </lineage>
</organism>
<dbReference type="PANTHER" id="PTHR34990">
    <property type="entry name" value="UDP-2,3-DIACYLGLUCOSAMINE HYDROLASE-RELATED"/>
    <property type="match status" value="1"/>
</dbReference>
<name>A0A4R3I7A4_9GAMM</name>
<keyword evidence="2" id="KW-0997">Cell inner membrane</keyword>
<dbReference type="OrthoDB" id="9802481at2"/>
<dbReference type="InterPro" id="IPR004843">
    <property type="entry name" value="Calcineurin-like_PHP"/>
</dbReference>
<gene>
    <name evidence="7" type="ORF">BCF53_104129</name>
</gene>
<dbReference type="GO" id="GO:0009245">
    <property type="term" value="P:lipid A biosynthetic process"/>
    <property type="evidence" value="ECO:0007669"/>
    <property type="project" value="TreeGrafter"/>
</dbReference>
<dbReference type="AlphaFoldDB" id="A0A4R3I7A4"/>
<dbReference type="CDD" id="cd07398">
    <property type="entry name" value="MPP_YbbF-LpxH"/>
    <property type="match status" value="1"/>
</dbReference>
<keyword evidence="8" id="KW-1185">Reference proteome</keyword>
<feature type="domain" description="Calcineurin-like phosphoesterase" evidence="6">
    <location>
        <begin position="7"/>
        <end position="207"/>
    </location>
</feature>
<evidence type="ECO:0000256" key="5">
    <source>
        <dbReference type="ARBA" id="ARBA00023211"/>
    </source>
</evidence>
<sequence>MQKRNVRTLFLSDIHLANPNSQVKRLSEFLNMVDAEYIFLLGDIVDLWKLSSRKGRWYKSHEKVLHQIMDLAKNGTKVIYVPGNHDPFFRTFGGLNIGQVDVYEEYIHTMANGDKFLLMHGDRFDKELYVGDTWHYIGEALYETIVTCNRLLNQVRSWMGKPYWSLSVALKMNSKKARDYIERFEQLAVDYAKQQNAQGVVCGHIHQSKLIKKDGIIYGNDGDWVESCTALVENTDGTLELLTCKAVTVQKTKPTVTARPAVEA</sequence>
<keyword evidence="1" id="KW-1003">Cell membrane</keyword>
<dbReference type="GO" id="GO:0016020">
    <property type="term" value="C:membrane"/>
    <property type="evidence" value="ECO:0007669"/>
    <property type="project" value="GOC"/>
</dbReference>
<dbReference type="Proteomes" id="UP000295793">
    <property type="component" value="Unassembled WGS sequence"/>
</dbReference>
<dbReference type="InterPro" id="IPR043461">
    <property type="entry name" value="LpxH-like"/>
</dbReference>
<comment type="caution">
    <text evidence="7">The sequence shown here is derived from an EMBL/GenBank/DDBJ whole genome shotgun (WGS) entry which is preliminary data.</text>
</comment>
<evidence type="ECO:0000256" key="1">
    <source>
        <dbReference type="ARBA" id="ARBA00022475"/>
    </source>
</evidence>
<dbReference type="SUPFAM" id="SSF56300">
    <property type="entry name" value="Metallo-dependent phosphatases"/>
    <property type="match status" value="1"/>
</dbReference>
<evidence type="ECO:0000256" key="4">
    <source>
        <dbReference type="ARBA" id="ARBA00023136"/>
    </source>
</evidence>
<dbReference type="Pfam" id="PF00149">
    <property type="entry name" value="Metallophos"/>
    <property type="match status" value="1"/>
</dbReference>
<evidence type="ECO:0000256" key="3">
    <source>
        <dbReference type="ARBA" id="ARBA00022723"/>
    </source>
</evidence>
<keyword evidence="5" id="KW-0464">Manganese</keyword>
<evidence type="ECO:0000313" key="8">
    <source>
        <dbReference type="Proteomes" id="UP000295793"/>
    </source>
</evidence>
<dbReference type="PANTHER" id="PTHR34990:SF2">
    <property type="entry name" value="BLL8164 PROTEIN"/>
    <property type="match status" value="1"/>
</dbReference>
<proteinExistence type="predicted"/>
<evidence type="ECO:0000313" key="7">
    <source>
        <dbReference type="EMBL" id="TCS42025.1"/>
    </source>
</evidence>
<evidence type="ECO:0000259" key="6">
    <source>
        <dbReference type="Pfam" id="PF00149"/>
    </source>
</evidence>
<reference evidence="7 8" key="1">
    <citation type="submission" date="2019-03" db="EMBL/GenBank/DDBJ databases">
        <title>Genomic Encyclopedia of Archaeal and Bacterial Type Strains, Phase II (KMG-II): from individual species to whole genera.</title>
        <authorList>
            <person name="Goeker M."/>
        </authorList>
    </citation>
    <scope>NUCLEOTIDE SEQUENCE [LARGE SCALE GENOMIC DNA]</scope>
    <source>
        <strain evidence="7 8">DSM 15388</strain>
    </source>
</reference>
<keyword evidence="4" id="KW-0472">Membrane</keyword>